<dbReference type="InterPro" id="IPR022412">
    <property type="entry name" value="Quinolinate_PRibosylTrfase_N"/>
</dbReference>
<dbReference type="NCBIfam" id="NF006415">
    <property type="entry name" value="PRK08662.1"/>
    <property type="match status" value="1"/>
</dbReference>
<dbReference type="PANTHER" id="PTHR43202:SF1">
    <property type="entry name" value="NICOTINATE PHOSPHORIBOSYLTRANSFERASE"/>
    <property type="match status" value="1"/>
</dbReference>
<dbReference type="Pfam" id="PF01729">
    <property type="entry name" value="QRPTase_C"/>
    <property type="match status" value="1"/>
</dbReference>
<evidence type="ECO:0000259" key="2">
    <source>
        <dbReference type="Pfam" id="PF01729"/>
    </source>
</evidence>
<evidence type="ECO:0000313" key="4">
    <source>
        <dbReference type="EMBL" id="KEJ92703.1"/>
    </source>
</evidence>
<keyword evidence="5" id="KW-1185">Reference proteome</keyword>
<feature type="domain" description="Quinolinate phosphoribosyl transferase C-terminal" evidence="2">
    <location>
        <begin position="131"/>
        <end position="319"/>
    </location>
</feature>
<organism evidence="4 5">
    <name type="scientific">Synergistes jonesii</name>
    <dbReference type="NCBI Taxonomy" id="2754"/>
    <lineage>
        <taxon>Bacteria</taxon>
        <taxon>Thermotogati</taxon>
        <taxon>Synergistota</taxon>
        <taxon>Synergistia</taxon>
        <taxon>Synergistales</taxon>
        <taxon>Synergistaceae</taxon>
        <taxon>Synergistes</taxon>
    </lineage>
</organism>
<dbReference type="STRING" id="2754.EH55_02790"/>
<protein>
    <submittedName>
        <fullName evidence="4">Nicotinate phosphoribosyltransferase</fullName>
    </submittedName>
</protein>
<dbReference type="GO" id="GO:0004514">
    <property type="term" value="F:nicotinate-nucleotide diphosphorylase (carboxylating) activity"/>
    <property type="evidence" value="ECO:0007669"/>
    <property type="project" value="InterPro"/>
</dbReference>
<dbReference type="AlphaFoldDB" id="A0A073IQT2"/>
<gene>
    <name evidence="4" type="ORF">EH55_02790</name>
</gene>
<dbReference type="RefSeq" id="WP_037975393.1">
    <property type="nucleotide sequence ID" value="NZ_CALIAO010000030.1"/>
</dbReference>
<feature type="domain" description="Quinolinate phosphoribosyl transferase N-terminal" evidence="3">
    <location>
        <begin position="37"/>
        <end position="127"/>
    </location>
</feature>
<sequence>MNIKPLDKLKDIASYKHIDGRLFSATHEEILEGWTTDIYFLKTRDVLRSAGLLDTQVVAEVFTRQPGIFAGSEEVLNLFRKLPDPPQIESLAEGESFEAKEVLMRFTGSYESFGLYETVLLGMLASSTGWATAARECVLAAEGRSVLCFGARHVHPAIAPVMERAAKIAGCSAMSCILAAKLCGEEPKGTVPHAAILMVGDTVKLAKLYDAQVPAEEARIVLVDTFRDEAEETMRVAEALGDRLSGIRLDTPGERGGVTPDLVREIRWRLDLAGFPKVQIIATGGLTPERIKLMNEAGADVYGVGSYITGGARRDMTMDLKMVDGKPLAKRGRLPGIIPNPKLKRVL</sequence>
<evidence type="ECO:0000256" key="1">
    <source>
        <dbReference type="ARBA" id="ARBA00022679"/>
    </source>
</evidence>
<dbReference type="EMBL" id="JMKI01000021">
    <property type="protein sequence ID" value="KEJ92703.1"/>
    <property type="molecule type" value="Genomic_DNA"/>
</dbReference>
<comment type="caution">
    <text evidence="4">The sequence shown here is derived from an EMBL/GenBank/DDBJ whole genome shotgun (WGS) entry which is preliminary data.</text>
</comment>
<dbReference type="OrthoDB" id="9770610at2"/>
<dbReference type="Pfam" id="PF02749">
    <property type="entry name" value="QRPTase_N"/>
    <property type="match status" value="1"/>
</dbReference>
<accession>A0A073IQT2</accession>
<evidence type="ECO:0000259" key="3">
    <source>
        <dbReference type="Pfam" id="PF02749"/>
    </source>
</evidence>
<dbReference type="Gene3D" id="3.20.20.70">
    <property type="entry name" value="Aldolase class I"/>
    <property type="match status" value="1"/>
</dbReference>
<dbReference type="InterPro" id="IPR002638">
    <property type="entry name" value="Quinolinate_PRibosylTrfase_C"/>
</dbReference>
<dbReference type="InterPro" id="IPR013785">
    <property type="entry name" value="Aldolase_TIM"/>
</dbReference>
<dbReference type="GO" id="GO:0009435">
    <property type="term" value="P:NAD+ biosynthetic process"/>
    <property type="evidence" value="ECO:0007669"/>
    <property type="project" value="InterPro"/>
</dbReference>
<evidence type="ECO:0000313" key="5">
    <source>
        <dbReference type="Proteomes" id="UP000027665"/>
    </source>
</evidence>
<dbReference type="eggNOG" id="COG1488">
    <property type="taxonomic scope" value="Bacteria"/>
</dbReference>
<dbReference type="Gene3D" id="3.90.1170.20">
    <property type="entry name" value="Quinolinate phosphoribosyl transferase, N-terminal domain"/>
    <property type="match status" value="1"/>
</dbReference>
<reference evidence="4 5" key="1">
    <citation type="submission" date="2014-04" db="EMBL/GenBank/DDBJ databases">
        <title>Draft Genome Sequence of Synergistes jonesii.</title>
        <authorList>
            <person name="Coil D.A."/>
            <person name="Eisen J.A."/>
            <person name="Holland-Moritz H.E."/>
        </authorList>
    </citation>
    <scope>NUCLEOTIDE SEQUENCE [LARGE SCALE GENOMIC DNA]</scope>
    <source>
        <strain evidence="4 5">78-1</strain>
    </source>
</reference>
<dbReference type="GeneID" id="90983281"/>
<name>A0A073IQT2_9BACT</name>
<dbReference type="InterPro" id="IPR053190">
    <property type="entry name" value="NAPRTase-like"/>
</dbReference>
<dbReference type="SUPFAM" id="SSF54675">
    <property type="entry name" value="Nicotinate/Quinolinate PRTase N-terminal domain-like"/>
    <property type="match status" value="1"/>
</dbReference>
<dbReference type="InterPro" id="IPR036068">
    <property type="entry name" value="Nicotinate_pribotase-like_C"/>
</dbReference>
<keyword evidence="4" id="KW-0328">Glycosyltransferase</keyword>
<dbReference type="Proteomes" id="UP000027665">
    <property type="component" value="Unassembled WGS sequence"/>
</dbReference>
<proteinExistence type="predicted"/>
<dbReference type="PANTHER" id="PTHR43202">
    <property type="entry name" value="NICOTINATE-NUCLEOTIDE PYROPHOSPHORYLASE"/>
    <property type="match status" value="1"/>
</dbReference>
<dbReference type="SUPFAM" id="SSF51690">
    <property type="entry name" value="Nicotinate/Quinolinate PRTase C-terminal domain-like"/>
    <property type="match status" value="1"/>
</dbReference>
<keyword evidence="1 4" id="KW-0808">Transferase</keyword>
<dbReference type="InterPro" id="IPR037128">
    <property type="entry name" value="Quinolinate_PRibosylTase_N_sf"/>
</dbReference>
<dbReference type="PATRIC" id="fig|2754.20.peg.710"/>